<organism evidence="1 2">
    <name type="scientific">Bradyrhizobium betae</name>
    <dbReference type="NCBI Taxonomy" id="244734"/>
    <lineage>
        <taxon>Bacteria</taxon>
        <taxon>Pseudomonadati</taxon>
        <taxon>Pseudomonadota</taxon>
        <taxon>Alphaproteobacteria</taxon>
        <taxon>Hyphomicrobiales</taxon>
        <taxon>Nitrobacteraceae</taxon>
        <taxon>Bradyrhizobium</taxon>
    </lineage>
</organism>
<dbReference type="PANTHER" id="PTHR31687:SF3">
    <property type="entry name" value="PROTEIN URG3"/>
    <property type="match status" value="1"/>
</dbReference>
<dbReference type="Pfam" id="PF07958">
    <property type="entry name" value="DUF1688"/>
    <property type="match status" value="1"/>
</dbReference>
<evidence type="ECO:0000313" key="2">
    <source>
        <dbReference type="Proteomes" id="UP001058872"/>
    </source>
</evidence>
<dbReference type="AlphaFoldDB" id="A0AAE9SSS0"/>
<dbReference type="Proteomes" id="UP001058872">
    <property type="component" value="Chromosome"/>
</dbReference>
<reference evidence="1" key="1">
    <citation type="submission" date="2018-04" db="EMBL/GenBank/DDBJ databases">
        <title>Genomes of Endosymbiotic and Endophytic Bradyrhizobium Publication status.</title>
        <authorList>
            <person name="Guha S."/>
            <person name="Jorrin B."/>
            <person name="Sarkar M."/>
            <person name="Poole P.S."/>
            <person name="DasGupta M."/>
        </authorList>
    </citation>
    <scope>NUCLEOTIDE SEQUENCE</scope>
    <source>
        <strain evidence="1">WBOS16</strain>
    </source>
</reference>
<gene>
    <name evidence="1" type="ORF">DCM83_01185</name>
</gene>
<evidence type="ECO:0000313" key="1">
    <source>
        <dbReference type="EMBL" id="UUO63976.1"/>
    </source>
</evidence>
<dbReference type="EMBL" id="CP028989">
    <property type="protein sequence ID" value="UUO63976.1"/>
    <property type="molecule type" value="Genomic_DNA"/>
</dbReference>
<dbReference type="PANTHER" id="PTHR31687">
    <property type="match status" value="1"/>
</dbReference>
<sequence length="412" mass="43740">MADALERQARSLLSAGAVRARAGQMLDIGLAGGLRHFTVDLDRMDGVAEAVLAVTRRAYPTLEIPFHARWRHFVTGGIDRWARLADAASWPDRAARARAEFDLAIVSVLLDAGAGAAWRYRDAASGASIGRSEGLAIASLDMFAGGLFSGDARAPFRADAEVLARLPLASLTPAFQVSDANPLLGLEGRVDLLRRLGTLTAERADVFGLRDTPRPGCLFDHIAAQANGGTVAAPAILAAVLNQLGPIWPSRLELGGVPLGDCWRHPALRADDATAGLVPLHKLSQWLSYSLIEPLQRAGLDVTEIDGLTGLAEYRNGGLFVDHGVLRLRDGADAGRAHAVDSLLVVEWRALTVALLDRLADLVRAKLGRTPQTLPLASILEGGTWAAGRAIAFARRPDGSPPLKVISDGTVF</sequence>
<protein>
    <submittedName>
        <fullName evidence="1">DUF1688 domain-containing protein</fullName>
    </submittedName>
</protein>
<accession>A0AAE9SSS0</accession>
<dbReference type="RefSeq" id="WP_257178149.1">
    <property type="nucleotide sequence ID" value="NZ_CP028989.1"/>
</dbReference>
<proteinExistence type="predicted"/>
<name>A0AAE9SSS0_9BRAD</name>
<dbReference type="InterPro" id="IPR012469">
    <property type="entry name" value="DUF1688"/>
</dbReference>